<dbReference type="Pfam" id="PF16220">
    <property type="entry name" value="DUF4880"/>
    <property type="match status" value="1"/>
</dbReference>
<dbReference type="InterPro" id="IPR012373">
    <property type="entry name" value="Ferrdict_sens_TM"/>
</dbReference>
<dbReference type="Pfam" id="PF04773">
    <property type="entry name" value="FecR"/>
    <property type="match status" value="1"/>
</dbReference>
<keyword evidence="1" id="KW-0472">Membrane</keyword>
<evidence type="ECO:0000256" key="1">
    <source>
        <dbReference type="SAM" id="Phobius"/>
    </source>
</evidence>
<dbReference type="InterPro" id="IPR032623">
    <property type="entry name" value="FecR_N"/>
</dbReference>
<reference evidence="4 5" key="1">
    <citation type="submission" date="2017-06" db="EMBL/GenBank/DDBJ databases">
        <title>Biodegradation of gentamicin by bacterial consortia AMQD4 in synthetic medium and raw gentamicin sewage.</title>
        <authorList>
            <person name="Chang H."/>
            <person name="Feng Y."/>
            <person name="Li Z."/>
            <person name="Xue J."/>
            <person name="Cheng D."/>
        </authorList>
    </citation>
    <scope>NUCLEOTIDE SEQUENCE [LARGE SCALE GENOMIC DNA]</scope>
    <source>
        <strain evidence="4 5">BZC3</strain>
    </source>
</reference>
<accession>A0A1Z3LZ12</accession>
<evidence type="ECO:0000313" key="5">
    <source>
        <dbReference type="Proteomes" id="UP000197024"/>
    </source>
</evidence>
<proteinExistence type="predicted"/>
<dbReference type="PIRSF" id="PIRSF018266">
    <property type="entry name" value="FecR"/>
    <property type="match status" value="1"/>
</dbReference>
<gene>
    <name evidence="4" type="ORF">CD943_10440</name>
</gene>
<organism evidence="4 5">
    <name type="scientific">Brevundimonas diminuta</name>
    <name type="common">Pseudomonas diminuta</name>
    <dbReference type="NCBI Taxonomy" id="293"/>
    <lineage>
        <taxon>Bacteria</taxon>
        <taxon>Pseudomonadati</taxon>
        <taxon>Pseudomonadota</taxon>
        <taxon>Alphaproteobacteria</taxon>
        <taxon>Caulobacterales</taxon>
        <taxon>Caulobacteraceae</taxon>
        <taxon>Brevundimonas</taxon>
    </lineage>
</organism>
<dbReference type="GO" id="GO:0016989">
    <property type="term" value="F:sigma factor antagonist activity"/>
    <property type="evidence" value="ECO:0007669"/>
    <property type="project" value="TreeGrafter"/>
</dbReference>
<name>A0A1Z3LZ12_BREDI</name>
<feature type="domain" description="FecR protein" evidence="2">
    <location>
        <begin position="123"/>
        <end position="215"/>
    </location>
</feature>
<dbReference type="AlphaFoldDB" id="A0A1Z3LZ12"/>
<reference evidence="4 5" key="2">
    <citation type="submission" date="2017-06" db="EMBL/GenBank/DDBJ databases">
        <authorList>
            <person name="Kim H.J."/>
            <person name="Triplett B.A."/>
        </authorList>
    </citation>
    <scope>NUCLEOTIDE SEQUENCE [LARGE SCALE GENOMIC DNA]</scope>
    <source>
        <strain evidence="4 5">BZC3</strain>
    </source>
</reference>
<dbReference type="Gene3D" id="3.55.50.30">
    <property type="match status" value="1"/>
</dbReference>
<keyword evidence="1" id="KW-0812">Transmembrane</keyword>
<evidence type="ECO:0000259" key="3">
    <source>
        <dbReference type="Pfam" id="PF16220"/>
    </source>
</evidence>
<dbReference type="Gene3D" id="2.60.120.1440">
    <property type="match status" value="1"/>
</dbReference>
<dbReference type="PANTHER" id="PTHR30273">
    <property type="entry name" value="PERIPLASMIC SIGNAL SENSOR AND SIGMA FACTOR ACTIVATOR FECR-RELATED"/>
    <property type="match status" value="1"/>
</dbReference>
<dbReference type="EMBL" id="CP021995">
    <property type="protein sequence ID" value="ASD27267.1"/>
    <property type="molecule type" value="Genomic_DNA"/>
</dbReference>
<dbReference type="STRING" id="293.GCA_000988015_01543"/>
<keyword evidence="1" id="KW-1133">Transmembrane helix</keyword>
<dbReference type="InterPro" id="IPR006860">
    <property type="entry name" value="FecR"/>
</dbReference>
<evidence type="ECO:0000259" key="2">
    <source>
        <dbReference type="Pfam" id="PF04773"/>
    </source>
</evidence>
<dbReference type="Proteomes" id="UP000197024">
    <property type="component" value="Chromosome"/>
</dbReference>
<sequence length="333" mass="35446">MTRHTSPFSQSVIDQASAWAVRLGGGDMSEADYLDLEAWLAASPDHPQALTEAEQLWAALDDDRGALDAALTQAAAATAPTISALAPRKRSPNRRWRWAGGGLAAALAAGLLLLPLLSDRPSTYVTAPGEQKTITLRDGSSIAMNGGSELSVRLSGKERLIEMKSAEAAFDVAHDAQRPFRVTVGESRIEVLGTAFDVRRDGRSTTVNVSRGVVRVSELADPAHNVRLTMGQAVTLVDGSHALEVTQGSTETAGWRAGRLVYDNRPLSDVAADLSRAYPTPVRAVGDAADIRFTGTLVLDDQASTLRRLEAFLPISASRADGAVQLRSREAAR</sequence>
<dbReference type="PANTHER" id="PTHR30273:SF2">
    <property type="entry name" value="PROTEIN FECR"/>
    <property type="match status" value="1"/>
</dbReference>
<protein>
    <submittedName>
        <fullName evidence="4">Iron dicitrate transport regulator FecR</fullName>
    </submittedName>
</protein>
<evidence type="ECO:0000313" key="4">
    <source>
        <dbReference type="EMBL" id="ASD27267.1"/>
    </source>
</evidence>
<feature type="domain" description="FecR N-terminal" evidence="3">
    <location>
        <begin position="14"/>
        <end position="56"/>
    </location>
</feature>
<dbReference type="RefSeq" id="WP_088410985.1">
    <property type="nucleotide sequence ID" value="NZ_CP021995.1"/>
</dbReference>
<feature type="transmembrane region" description="Helical" evidence="1">
    <location>
        <begin position="98"/>
        <end position="117"/>
    </location>
</feature>